<gene>
    <name evidence="5" type="ORF">KXJ70_10910</name>
</gene>
<dbReference type="PANTHER" id="PTHR21661">
    <property type="entry name" value="EPOXIDE HYDROLASE 1-RELATED"/>
    <property type="match status" value="1"/>
</dbReference>
<comment type="similarity">
    <text evidence="1">Belongs to the peptidase S33 family.</text>
</comment>
<keyword evidence="2" id="KW-0058">Aromatic hydrocarbons catabolism</keyword>
<organism evidence="5 6">
    <name type="scientific">Zhongshania aquimaris</name>
    <dbReference type="NCBI Taxonomy" id="2857107"/>
    <lineage>
        <taxon>Bacteria</taxon>
        <taxon>Pseudomonadati</taxon>
        <taxon>Pseudomonadota</taxon>
        <taxon>Gammaproteobacteria</taxon>
        <taxon>Cellvibrionales</taxon>
        <taxon>Spongiibacteraceae</taxon>
        <taxon>Zhongshania</taxon>
    </lineage>
</organism>
<evidence type="ECO:0000256" key="2">
    <source>
        <dbReference type="ARBA" id="ARBA00022797"/>
    </source>
</evidence>
<dbReference type="PIRSF" id="PIRSF001112">
    <property type="entry name" value="Epoxide_hydrolase"/>
    <property type="match status" value="1"/>
</dbReference>
<dbReference type="GO" id="GO:0016787">
    <property type="term" value="F:hydrolase activity"/>
    <property type="evidence" value="ECO:0007669"/>
    <property type="project" value="UniProtKB-KW"/>
</dbReference>
<dbReference type="Pfam" id="PF06441">
    <property type="entry name" value="EHN"/>
    <property type="match status" value="1"/>
</dbReference>
<dbReference type="RefSeq" id="WP_219043533.1">
    <property type="nucleotide sequence ID" value="NZ_JAHWDQ010000002.1"/>
</dbReference>
<evidence type="ECO:0000256" key="3">
    <source>
        <dbReference type="ARBA" id="ARBA00022801"/>
    </source>
</evidence>
<dbReference type="EMBL" id="JAHWDQ010000002">
    <property type="protein sequence ID" value="MBW2941293.1"/>
    <property type="molecule type" value="Genomic_DNA"/>
</dbReference>
<evidence type="ECO:0000259" key="4">
    <source>
        <dbReference type="Pfam" id="PF06441"/>
    </source>
</evidence>
<feature type="domain" description="Epoxide hydrolase N-terminal" evidence="4">
    <location>
        <begin position="3"/>
        <end position="107"/>
    </location>
</feature>
<name>A0ABS6VSI9_9GAMM</name>
<keyword evidence="6" id="KW-1185">Reference proteome</keyword>
<evidence type="ECO:0000313" key="5">
    <source>
        <dbReference type="EMBL" id="MBW2941293.1"/>
    </source>
</evidence>
<dbReference type="InterPro" id="IPR010497">
    <property type="entry name" value="Epoxide_hydro_N"/>
</dbReference>
<evidence type="ECO:0000256" key="1">
    <source>
        <dbReference type="ARBA" id="ARBA00010088"/>
    </source>
</evidence>
<proteinExistence type="inferred from homology"/>
<reference evidence="5" key="1">
    <citation type="submission" date="2021-07" db="EMBL/GenBank/DDBJ databases">
        <title>Zhongshania sp. CAU 1632 isolated from seawater.</title>
        <authorList>
            <person name="Kim W."/>
        </authorList>
    </citation>
    <scope>NUCLEOTIDE SEQUENCE</scope>
    <source>
        <strain evidence="5">CAU 1632</strain>
    </source>
</reference>
<dbReference type="InterPro" id="IPR016292">
    <property type="entry name" value="Epoxide_hydrolase"/>
</dbReference>
<dbReference type="Proteomes" id="UP001166291">
    <property type="component" value="Unassembled WGS sequence"/>
</dbReference>
<keyword evidence="3 5" id="KW-0378">Hydrolase</keyword>
<comment type="caution">
    <text evidence="5">The sequence shown here is derived from an EMBL/GenBank/DDBJ whole genome shotgun (WGS) entry which is preliminary data.</text>
</comment>
<evidence type="ECO:0000313" key="6">
    <source>
        <dbReference type="Proteomes" id="UP001166291"/>
    </source>
</evidence>
<dbReference type="PANTHER" id="PTHR21661:SF35">
    <property type="entry name" value="EPOXIDE HYDROLASE"/>
    <property type="match status" value="1"/>
</dbReference>
<accession>A0ABS6VSI9</accession>
<sequence length="386" mass="43858">MDIERFVIDIDQSRLDDLASRLKNARITPDFGNSNWEYGTNTNYLTELVEYWREDYDWRKHEEEMNRFEHFKTEIDGLTIHFLYKKGKGPSSTPLLLSHGWPWTFWDYQKLIDPLTDPAAYGGDAADAFDVVIPSLPGYGFSTPLTTTGINFESTADIFVKLMDGLGYKKFAAHGHDWGAIITAQLGHKYADKLIGAHFTTMIPLDAFSGGTVDGSFFSEEEMDIAEKNVNFFTDGGGYFALQTTRPQTLANALSDSPVGLCSWILEKRRDWSDCGGNVESRFSKDDLITTVMLYWLTDSFGTSARYYYEAAHRPWAPSHNREPVVEAPCGIAIFPEEILCQPEAWINHYYNLKQISRMESGGHFAAMEEPEVLLCDIQQFFASLR</sequence>
<protein>
    <submittedName>
        <fullName evidence="5">Epoxide hydrolase 1</fullName>
    </submittedName>
</protein>